<accession>A0AAF1BFX8</accession>
<protein>
    <submittedName>
        <fullName evidence="8">Thioredoxin domain-containing protein 5</fullName>
    </submittedName>
</protein>
<evidence type="ECO:0000259" key="7">
    <source>
        <dbReference type="PROSITE" id="PS51352"/>
    </source>
</evidence>
<dbReference type="Pfam" id="PF00085">
    <property type="entry name" value="Thioredoxin"/>
    <property type="match status" value="2"/>
</dbReference>
<dbReference type="CDD" id="cd02961">
    <property type="entry name" value="PDI_a_family"/>
    <property type="match status" value="2"/>
</dbReference>
<dbReference type="PROSITE" id="PS51352">
    <property type="entry name" value="THIOREDOXIN_2"/>
    <property type="match status" value="2"/>
</dbReference>
<dbReference type="Pfam" id="PF13848">
    <property type="entry name" value="Thioredoxin_6"/>
    <property type="match status" value="1"/>
</dbReference>
<evidence type="ECO:0000256" key="1">
    <source>
        <dbReference type="ARBA" id="ARBA00004167"/>
    </source>
</evidence>
<dbReference type="GO" id="GO:0016020">
    <property type="term" value="C:membrane"/>
    <property type="evidence" value="ECO:0007669"/>
    <property type="project" value="UniProtKB-SubCell"/>
</dbReference>
<organism evidence="8 9">
    <name type="scientific">Vanrija pseudolonga</name>
    <dbReference type="NCBI Taxonomy" id="143232"/>
    <lineage>
        <taxon>Eukaryota</taxon>
        <taxon>Fungi</taxon>
        <taxon>Dikarya</taxon>
        <taxon>Basidiomycota</taxon>
        <taxon>Agaricomycotina</taxon>
        <taxon>Tremellomycetes</taxon>
        <taxon>Trichosporonales</taxon>
        <taxon>Trichosporonaceae</taxon>
        <taxon>Vanrija</taxon>
    </lineage>
</organism>
<dbReference type="InterPro" id="IPR036249">
    <property type="entry name" value="Thioredoxin-like_sf"/>
</dbReference>
<feature type="region of interest" description="Disordered" evidence="5">
    <location>
        <begin position="146"/>
        <end position="170"/>
    </location>
</feature>
<keyword evidence="6" id="KW-0732">Signal</keyword>
<evidence type="ECO:0000256" key="4">
    <source>
        <dbReference type="ARBA" id="ARBA00023136"/>
    </source>
</evidence>
<dbReference type="AlphaFoldDB" id="A0AAF1BFX8"/>
<dbReference type="SUPFAM" id="SSF52833">
    <property type="entry name" value="Thioredoxin-like"/>
    <property type="match status" value="2"/>
</dbReference>
<reference evidence="8" key="1">
    <citation type="submission" date="2023-10" db="EMBL/GenBank/DDBJ databases">
        <authorList>
            <person name="Noh H."/>
        </authorList>
    </citation>
    <scope>NUCLEOTIDE SEQUENCE</scope>
    <source>
        <strain evidence="8">DUCC4014</strain>
    </source>
</reference>
<evidence type="ECO:0000256" key="5">
    <source>
        <dbReference type="SAM" id="MobiDB-lite"/>
    </source>
</evidence>
<feature type="domain" description="Thioredoxin" evidence="7">
    <location>
        <begin position="156"/>
        <end position="277"/>
    </location>
</feature>
<comment type="subcellular location">
    <subcellularLocation>
        <location evidence="1">Membrane</location>
        <topology evidence="1">Single-pass membrane protein</topology>
    </subcellularLocation>
</comment>
<dbReference type="GO" id="GO:0005783">
    <property type="term" value="C:endoplasmic reticulum"/>
    <property type="evidence" value="ECO:0007669"/>
    <property type="project" value="TreeGrafter"/>
</dbReference>
<keyword evidence="9" id="KW-1185">Reference proteome</keyword>
<evidence type="ECO:0000313" key="9">
    <source>
        <dbReference type="Proteomes" id="UP000827549"/>
    </source>
</evidence>
<dbReference type="EMBL" id="CP086715">
    <property type="protein sequence ID" value="WOO78851.1"/>
    <property type="molecule type" value="Genomic_DNA"/>
</dbReference>
<keyword evidence="4" id="KW-0472">Membrane</keyword>
<gene>
    <name evidence="8" type="primary">TXNDC5</name>
    <name evidence="8" type="ORF">LOC62_02G002390</name>
</gene>
<evidence type="ECO:0000256" key="3">
    <source>
        <dbReference type="ARBA" id="ARBA00022989"/>
    </source>
</evidence>
<dbReference type="RefSeq" id="XP_062624883.1">
    <property type="nucleotide sequence ID" value="XM_062768899.1"/>
</dbReference>
<dbReference type="PANTHER" id="PTHR46426:SF1">
    <property type="entry name" value="PROTEIN DISULFIDE-ISOMERASE TMX3"/>
    <property type="match status" value="1"/>
</dbReference>
<name>A0AAF1BFX8_9TREE</name>
<dbReference type="GeneID" id="87805638"/>
<feature type="domain" description="Thioredoxin" evidence="7">
    <location>
        <begin position="12"/>
        <end position="140"/>
    </location>
</feature>
<dbReference type="Gene3D" id="3.40.30.10">
    <property type="entry name" value="Glutaredoxin"/>
    <property type="match status" value="3"/>
</dbReference>
<evidence type="ECO:0000256" key="6">
    <source>
        <dbReference type="SAM" id="SignalP"/>
    </source>
</evidence>
<keyword evidence="2" id="KW-0812">Transmembrane</keyword>
<dbReference type="PANTHER" id="PTHR46426">
    <property type="entry name" value="PROTEIN DISULFIDE-ISOMERASE TMX3"/>
    <property type="match status" value="1"/>
</dbReference>
<proteinExistence type="predicted"/>
<dbReference type="InterPro" id="IPR052250">
    <property type="entry name" value="PDI_TMX3"/>
</dbReference>
<dbReference type="InterPro" id="IPR013766">
    <property type="entry name" value="Thioredoxin_domain"/>
</dbReference>
<feature type="signal peptide" evidence="6">
    <location>
        <begin position="1"/>
        <end position="21"/>
    </location>
</feature>
<keyword evidence="3" id="KW-1133">Transmembrane helix</keyword>
<dbReference type="Proteomes" id="UP000827549">
    <property type="component" value="Chromosome 2"/>
</dbReference>
<evidence type="ECO:0000256" key="2">
    <source>
        <dbReference type="ARBA" id="ARBA00022692"/>
    </source>
</evidence>
<dbReference type="PRINTS" id="PR00421">
    <property type="entry name" value="THIOREDOXIN"/>
</dbReference>
<feature type="chain" id="PRO_5041967225" evidence="6">
    <location>
        <begin position="22"/>
        <end position="583"/>
    </location>
</feature>
<sequence length="583" mass="65477">MLVRSLATLALAFIAAPTALAKAPTDPGTEVELKQLTDANFNSSVASGVWLVEHFSPKCWHCRAFMPTWERLVAYNQHHERLWGFHMRQVNCLAQGDLCDDNGVKGYPQINLYIDGKMIQEFDQSREFDDVQDFIEKHGLKYARDTVMGGSDDTDDDTPLKPTPFKRTNPNGEVQEVDEAGFLELKKQGPVLVEFYAPWCSHCKSLKPTYAKVAAELKGKVNVAAVNCDVHKGFCHVNGIEGFPTIRMYNKAAERIEYSGSRSLNKIKQFAVEKSRGLDLKPIKGGDFYDILAHDDIFFLYLQNFDTTLDELKQTEAALRTLRNSVPTYTASDPLLYVNLSIQNPAPTSLLLAFAGHSNKPVGSIALPTIDAKLHRFINTHRLPNLVDLTKNNYADIMKNDAHAIVVLGVVHGDERGVEERKKLEEVSKAWKRGGRPFTQPVWFAAVDGDKWASWVLRTYGIRKKDFPAVVVIDTEMNEYYDQTIEEEPVKYTGADIFSVLEGVYQHFLKPKKIETGWSARNASVNLILLSHWAVEHPIKAVFALVASVTVLVTILQRCVKRDLRSVAGGYLNEKGAPHTRLD</sequence>
<evidence type="ECO:0000313" key="8">
    <source>
        <dbReference type="EMBL" id="WOO78851.1"/>
    </source>
</evidence>